<reference evidence="3 4" key="1">
    <citation type="submission" date="2017-12" db="EMBL/GenBank/DDBJ databases">
        <title>Hemimetabolous genomes reveal molecular basis of termite eusociality.</title>
        <authorList>
            <person name="Harrison M.C."/>
            <person name="Jongepier E."/>
            <person name="Robertson H.M."/>
            <person name="Arning N."/>
            <person name="Bitard-Feildel T."/>
            <person name="Chao H."/>
            <person name="Childers C.P."/>
            <person name="Dinh H."/>
            <person name="Doddapaneni H."/>
            <person name="Dugan S."/>
            <person name="Gowin J."/>
            <person name="Greiner C."/>
            <person name="Han Y."/>
            <person name="Hu H."/>
            <person name="Hughes D.S.T."/>
            <person name="Huylmans A.-K."/>
            <person name="Kemena C."/>
            <person name="Kremer L.P.M."/>
            <person name="Lee S.L."/>
            <person name="Lopez-Ezquerra A."/>
            <person name="Mallet L."/>
            <person name="Monroy-Kuhn J.M."/>
            <person name="Moser A."/>
            <person name="Murali S.C."/>
            <person name="Muzny D.M."/>
            <person name="Otani S."/>
            <person name="Piulachs M.-D."/>
            <person name="Poelchau M."/>
            <person name="Qu J."/>
            <person name="Schaub F."/>
            <person name="Wada-Katsumata A."/>
            <person name="Worley K.C."/>
            <person name="Xie Q."/>
            <person name="Ylla G."/>
            <person name="Poulsen M."/>
            <person name="Gibbs R.A."/>
            <person name="Schal C."/>
            <person name="Richards S."/>
            <person name="Belles X."/>
            <person name="Korb J."/>
            <person name="Bornberg-Bauer E."/>
        </authorList>
    </citation>
    <scope>NUCLEOTIDE SEQUENCE [LARGE SCALE GENOMIC DNA]</scope>
    <source>
        <tissue evidence="3">Whole body</tissue>
    </source>
</reference>
<proteinExistence type="predicted"/>
<dbReference type="PROSITE" id="PS50181">
    <property type="entry name" value="FBOX"/>
    <property type="match status" value="1"/>
</dbReference>
<evidence type="ECO:0000313" key="4">
    <source>
        <dbReference type="Proteomes" id="UP000235965"/>
    </source>
</evidence>
<dbReference type="Gene3D" id="3.80.10.10">
    <property type="entry name" value="Ribonuclease Inhibitor"/>
    <property type="match status" value="1"/>
</dbReference>
<name>A0A2J7QXY7_9NEOP</name>
<evidence type="ECO:0000256" key="1">
    <source>
        <dbReference type="ARBA" id="ARBA00022786"/>
    </source>
</evidence>
<dbReference type="GO" id="GO:0019005">
    <property type="term" value="C:SCF ubiquitin ligase complex"/>
    <property type="evidence" value="ECO:0007669"/>
    <property type="project" value="TreeGrafter"/>
</dbReference>
<dbReference type="Gene3D" id="1.20.1280.50">
    <property type="match status" value="1"/>
</dbReference>
<comment type="caution">
    <text evidence="3">The sequence shown here is derived from an EMBL/GenBank/DDBJ whole genome shotgun (WGS) entry which is preliminary data.</text>
</comment>
<dbReference type="InParanoid" id="A0A2J7QXY7"/>
<dbReference type="InterPro" id="IPR001810">
    <property type="entry name" value="F-box_dom"/>
</dbReference>
<evidence type="ECO:0000259" key="2">
    <source>
        <dbReference type="PROSITE" id="PS50181"/>
    </source>
</evidence>
<dbReference type="SMART" id="SM00256">
    <property type="entry name" value="FBOX"/>
    <property type="match status" value="1"/>
</dbReference>
<dbReference type="InterPro" id="IPR006553">
    <property type="entry name" value="Leu-rich_rpt_Cys-con_subtyp"/>
</dbReference>
<dbReference type="Pfam" id="PF13516">
    <property type="entry name" value="LRR_6"/>
    <property type="match status" value="2"/>
</dbReference>
<dbReference type="Pfam" id="PF12937">
    <property type="entry name" value="F-box-like"/>
    <property type="match status" value="1"/>
</dbReference>
<organism evidence="3 4">
    <name type="scientific">Cryptotermes secundus</name>
    <dbReference type="NCBI Taxonomy" id="105785"/>
    <lineage>
        <taxon>Eukaryota</taxon>
        <taxon>Metazoa</taxon>
        <taxon>Ecdysozoa</taxon>
        <taxon>Arthropoda</taxon>
        <taxon>Hexapoda</taxon>
        <taxon>Insecta</taxon>
        <taxon>Pterygota</taxon>
        <taxon>Neoptera</taxon>
        <taxon>Polyneoptera</taxon>
        <taxon>Dictyoptera</taxon>
        <taxon>Blattodea</taxon>
        <taxon>Blattoidea</taxon>
        <taxon>Termitoidae</taxon>
        <taxon>Kalotermitidae</taxon>
        <taxon>Cryptotermitinae</taxon>
        <taxon>Cryptotermes</taxon>
    </lineage>
</organism>
<dbReference type="FunCoup" id="A0A2J7QXY7">
    <property type="interactions" value="1"/>
</dbReference>
<dbReference type="InterPro" id="IPR001611">
    <property type="entry name" value="Leu-rich_rpt"/>
</dbReference>
<feature type="domain" description="F-box" evidence="2">
    <location>
        <begin position="1"/>
        <end position="48"/>
    </location>
</feature>
<dbReference type="SUPFAM" id="SSF52047">
    <property type="entry name" value="RNI-like"/>
    <property type="match status" value="1"/>
</dbReference>
<protein>
    <recommendedName>
        <fullName evidence="2">F-box domain-containing protein</fullName>
    </recommendedName>
</protein>
<keyword evidence="4" id="KW-1185">Reference proteome</keyword>
<dbReference type="InterPro" id="IPR036047">
    <property type="entry name" value="F-box-like_dom_sf"/>
</dbReference>
<evidence type="ECO:0000313" key="3">
    <source>
        <dbReference type="EMBL" id="PNF33450.1"/>
    </source>
</evidence>
<dbReference type="SUPFAM" id="SSF81383">
    <property type="entry name" value="F-box domain"/>
    <property type="match status" value="1"/>
</dbReference>
<dbReference type="SMART" id="SM00367">
    <property type="entry name" value="LRR_CC"/>
    <property type="match status" value="3"/>
</dbReference>
<dbReference type="InterPro" id="IPR032675">
    <property type="entry name" value="LRR_dom_sf"/>
</dbReference>
<dbReference type="EMBL" id="NEVH01009371">
    <property type="protein sequence ID" value="PNF33450.1"/>
    <property type="molecule type" value="Genomic_DNA"/>
</dbReference>
<dbReference type="STRING" id="105785.A0A2J7QXY7"/>
<keyword evidence="1" id="KW-0833">Ubl conjugation pathway</keyword>
<dbReference type="Proteomes" id="UP000235965">
    <property type="component" value="Unassembled WGS sequence"/>
</dbReference>
<dbReference type="GO" id="GO:0031146">
    <property type="term" value="P:SCF-dependent proteasomal ubiquitin-dependent protein catabolic process"/>
    <property type="evidence" value="ECO:0007669"/>
    <property type="project" value="TreeGrafter"/>
</dbReference>
<dbReference type="OrthoDB" id="3219396at2759"/>
<dbReference type="AlphaFoldDB" id="A0A2J7QXY7"/>
<dbReference type="PANTHER" id="PTHR13318:SF95">
    <property type="entry name" value="F-BOX PROTEIN YLR352W"/>
    <property type="match status" value="1"/>
</dbReference>
<accession>A0A2J7QXY7</accession>
<gene>
    <name evidence="3" type="ORF">B7P43_G03352</name>
</gene>
<dbReference type="PANTHER" id="PTHR13318">
    <property type="entry name" value="PARTNER OF PAIRED, ISOFORM B-RELATED"/>
    <property type="match status" value="1"/>
</dbReference>
<sequence>MASFDLLPDEILLKIFSYLGIDDVALSVRNVCTRWSKVSDDDEIWAYLRYSPNTNDPLEQIIFMLENMPALRQFEYTGTCNVIENLCECCRNVSVLHIPCTTLNATHLQLVMESLTELSDLGILMSPTEEGLKITRIIGQSVTLACLHLYSSHEDTTMPGLLKPIADGCPNLVVLECESFNCPTDEICYLLQRKKRQLLTYDHYGAVTANFFAALKECTNLKSLSLIAIEIYGLFNESPPAMNLKNLKALQISDCRFPTVKIIPLTLFLNTLSHLSYIGIPHTSGNIDVITNKILLRCPLLTHLDLGGNELHCRGLRNIRSCTMLKYLDVSDCTQLGKRAMKYVAEGCPQLQHLDVSYIPVSDRMFRQILRCRNLKELLMKNCDLRPINLGSISTHIDGLLYLFIGPDYQLPHYVRDQLKQQMPQLVIAESPLTCDESEYLRMKDKFIPRHFW</sequence>